<evidence type="ECO:0000313" key="2">
    <source>
        <dbReference type="EMBL" id="MDJ1485855.1"/>
    </source>
</evidence>
<dbReference type="Proteomes" id="UP001241110">
    <property type="component" value="Unassembled WGS sequence"/>
</dbReference>
<reference evidence="2" key="1">
    <citation type="submission" date="2023-05" db="EMBL/GenBank/DDBJ databases">
        <authorList>
            <person name="Zhang X."/>
        </authorList>
    </citation>
    <scope>NUCLEOTIDE SEQUENCE</scope>
    <source>
        <strain evidence="2">YF14B1</strain>
    </source>
</reference>
<evidence type="ECO:0000256" key="1">
    <source>
        <dbReference type="SAM" id="Phobius"/>
    </source>
</evidence>
<comment type="caution">
    <text evidence="2">The sequence shown here is derived from an EMBL/GenBank/DDBJ whole genome shotgun (WGS) entry which is preliminary data.</text>
</comment>
<sequence length="146" mass="16834">MHTHTLQDFQVNVRIKLAALWTAVMFCYVYGDFFSLFVPGRIKHLMEGQSGVGTTTPISLLCFSLLMTVPSLMIFLSLILKPQISRWANLLFGVFFTLIMTLILITTNDTWMIFYSYLAVVEIVLTGTIVWYAWTWPRQQTQDNPL</sequence>
<organism evidence="2 3">
    <name type="scientific">Xanthocytophaga flava</name>
    <dbReference type="NCBI Taxonomy" id="3048013"/>
    <lineage>
        <taxon>Bacteria</taxon>
        <taxon>Pseudomonadati</taxon>
        <taxon>Bacteroidota</taxon>
        <taxon>Cytophagia</taxon>
        <taxon>Cytophagales</taxon>
        <taxon>Rhodocytophagaceae</taxon>
        <taxon>Xanthocytophaga</taxon>
    </lineage>
</organism>
<dbReference type="AlphaFoldDB" id="A0AAE3QYG4"/>
<keyword evidence="1" id="KW-0812">Transmembrane</keyword>
<dbReference type="RefSeq" id="WP_313988960.1">
    <property type="nucleotide sequence ID" value="NZ_JASJOS010000024.1"/>
</dbReference>
<feature type="transmembrane region" description="Helical" evidence="1">
    <location>
        <begin position="87"/>
        <end position="106"/>
    </location>
</feature>
<keyword evidence="1" id="KW-0472">Membrane</keyword>
<dbReference type="Pfam" id="PF19851">
    <property type="entry name" value="DUF6326"/>
    <property type="match status" value="1"/>
</dbReference>
<feature type="transmembrane region" description="Helical" evidence="1">
    <location>
        <begin position="112"/>
        <end position="134"/>
    </location>
</feature>
<name>A0AAE3QYG4_9BACT</name>
<gene>
    <name evidence="2" type="ORF">QNI16_35565</name>
</gene>
<feature type="transmembrane region" description="Helical" evidence="1">
    <location>
        <begin position="17"/>
        <end position="38"/>
    </location>
</feature>
<proteinExistence type="predicted"/>
<keyword evidence="1" id="KW-1133">Transmembrane helix</keyword>
<accession>A0AAE3QYG4</accession>
<dbReference type="EMBL" id="JASJOS010000024">
    <property type="protein sequence ID" value="MDJ1485855.1"/>
    <property type="molecule type" value="Genomic_DNA"/>
</dbReference>
<dbReference type="InterPro" id="IPR046289">
    <property type="entry name" value="DUF6326"/>
</dbReference>
<evidence type="ECO:0000313" key="3">
    <source>
        <dbReference type="Proteomes" id="UP001241110"/>
    </source>
</evidence>
<feature type="transmembrane region" description="Helical" evidence="1">
    <location>
        <begin position="58"/>
        <end position="80"/>
    </location>
</feature>
<protein>
    <submittedName>
        <fullName evidence="2">DUF6326 family protein</fullName>
    </submittedName>
</protein>